<organism evidence="1">
    <name type="scientific">freshwater metagenome</name>
    <dbReference type="NCBI Taxonomy" id="449393"/>
    <lineage>
        <taxon>unclassified sequences</taxon>
        <taxon>metagenomes</taxon>
        <taxon>ecological metagenomes</taxon>
    </lineage>
</organism>
<dbReference type="EMBL" id="CAFBRA010000117">
    <property type="protein sequence ID" value="CAB5077282.1"/>
    <property type="molecule type" value="Genomic_DNA"/>
</dbReference>
<evidence type="ECO:0000313" key="2">
    <source>
        <dbReference type="EMBL" id="CAB5043535.1"/>
    </source>
</evidence>
<sequence length="86" mass="8741">MDCAPVGVPEMAPVPVSNVRPVGKDGEIAKLEIGPPVFVTTVVVIAEPTKTLCIAPVVIAIFGRSTTVSVKVAVEVPPLGPVAVTV</sequence>
<gene>
    <name evidence="1" type="ORF">UFOPK2662_01140</name>
    <name evidence="2" type="ORF">UFOPK4242_01157</name>
    <name evidence="3" type="ORF">UFOPK4382_01209</name>
</gene>
<evidence type="ECO:0000313" key="1">
    <source>
        <dbReference type="EMBL" id="CAB4727310.1"/>
    </source>
</evidence>
<accession>A0A6J6RX32</accession>
<name>A0A6J6RX32_9ZZZZ</name>
<dbReference type="EMBL" id="CAFBQC010000076">
    <property type="protein sequence ID" value="CAB5043535.1"/>
    <property type="molecule type" value="Genomic_DNA"/>
</dbReference>
<reference evidence="1" key="1">
    <citation type="submission" date="2020-05" db="EMBL/GenBank/DDBJ databases">
        <authorList>
            <person name="Chiriac C."/>
            <person name="Salcher M."/>
            <person name="Ghai R."/>
            <person name="Kavagutti S V."/>
        </authorList>
    </citation>
    <scope>NUCLEOTIDE SEQUENCE</scope>
</reference>
<protein>
    <submittedName>
        <fullName evidence="1">Unannotated protein</fullName>
    </submittedName>
</protein>
<dbReference type="EMBL" id="CAEZYI010000090">
    <property type="protein sequence ID" value="CAB4727310.1"/>
    <property type="molecule type" value="Genomic_DNA"/>
</dbReference>
<dbReference type="AlphaFoldDB" id="A0A6J6RX32"/>
<proteinExistence type="predicted"/>
<evidence type="ECO:0000313" key="3">
    <source>
        <dbReference type="EMBL" id="CAB5077282.1"/>
    </source>
</evidence>